<dbReference type="FunFam" id="3.30.565.10:FF:000003">
    <property type="entry name" value="DNA mismatch repair endonuclease MutL"/>
    <property type="match status" value="1"/>
</dbReference>
<name>A0A485M3D8_9ZZZZ</name>
<dbReference type="Pfam" id="PF01119">
    <property type="entry name" value="DNA_mis_repair"/>
    <property type="match status" value="1"/>
</dbReference>
<feature type="domain" description="DNA mismatch repair protein S5" evidence="6">
    <location>
        <begin position="209"/>
        <end position="327"/>
    </location>
</feature>
<feature type="domain" description="MutL C-terminal dimerisation" evidence="5">
    <location>
        <begin position="432"/>
        <end position="573"/>
    </location>
</feature>
<evidence type="ECO:0000256" key="2">
    <source>
        <dbReference type="ARBA" id="ARBA00022763"/>
    </source>
</evidence>
<dbReference type="InterPro" id="IPR020667">
    <property type="entry name" value="DNA_mismatch_repair_MutL"/>
</dbReference>
<dbReference type="GO" id="GO:0016887">
    <property type="term" value="F:ATP hydrolysis activity"/>
    <property type="evidence" value="ECO:0007669"/>
    <property type="project" value="InterPro"/>
</dbReference>
<dbReference type="InterPro" id="IPR013507">
    <property type="entry name" value="DNA_mismatch_S5_2-like"/>
</dbReference>
<dbReference type="InterPro" id="IPR014762">
    <property type="entry name" value="DNA_mismatch_repair_CS"/>
</dbReference>
<dbReference type="EMBL" id="CAADRM010000126">
    <property type="protein sequence ID" value="VFU17048.1"/>
    <property type="molecule type" value="Genomic_DNA"/>
</dbReference>
<comment type="similarity">
    <text evidence="1">Belongs to the DNA mismatch repair MutL/HexB family.</text>
</comment>
<sequence>MGIIRILDQEIINQIAAGEVIERPASVVKELLENAVDAGARSIHIEVEGNGLDLIRMADDGCGMSGDELELAILRHATSKIEHARELFSIRTLGFRGEALPSILSVSRSRVSSRGRGENIGWSFDLEAGEVRERVRKGMAQGTVVEVRDLFFNTPARRKFLKSTATEQRHIIDVVSRYALAYPEKRFSLSMNGRTVLNLREGSTLEERVLNIWGKAVRGKLHTLSDERPSLSIHGILASPEVSRPGRSGIYTYVNRRSVMDPTLRTAVLEGYRGLLMKHRYPLAILFLDLDPAEVDVNVHPAKAEVRFRNASAVFGMVVSCVSKALSVQADAPGAHLDPRPREGSTEHRVEEHTAPYREPTSGGGPQAAATPRPKGAAGDGFHGWPHSGKDSGRAPESCASQQYPTPEPQPAVQEDLFELRSPCRRYTDKVFVGVLHNTYILLEDETSLYILDQHAAHERVTFERLKNSGSAAPEPRQALLSPLVIELSPAEFRAYEEMADDIGLSGIETEPFGDAAIAVRAFPSILEGKDLKGIILDLLGAFMEGDFRKKDHRHDVLARIACHGSVRAGRRLGREEVLRLLEDLDEVDSPVTCPHGRPLFKRIGRDEIERWIGRRPLS</sequence>
<reference evidence="7" key="1">
    <citation type="submission" date="2019-03" db="EMBL/GenBank/DDBJ databases">
        <authorList>
            <person name="Hao L."/>
        </authorList>
    </citation>
    <scope>NUCLEOTIDE SEQUENCE</scope>
</reference>
<keyword evidence="2" id="KW-0227">DNA damage</keyword>
<dbReference type="PANTHER" id="PTHR10073:SF12">
    <property type="entry name" value="DNA MISMATCH REPAIR PROTEIN MLH1"/>
    <property type="match status" value="1"/>
</dbReference>
<evidence type="ECO:0000259" key="5">
    <source>
        <dbReference type="SMART" id="SM00853"/>
    </source>
</evidence>
<dbReference type="InterPro" id="IPR038973">
    <property type="entry name" value="MutL/Mlh/Pms-like"/>
</dbReference>
<protein>
    <submittedName>
        <fullName evidence="7">DNA mismatch repair protein MutL</fullName>
    </submittedName>
</protein>
<dbReference type="CDD" id="cd00782">
    <property type="entry name" value="MutL_Trans"/>
    <property type="match status" value="1"/>
</dbReference>
<dbReference type="PROSITE" id="PS00058">
    <property type="entry name" value="DNA_MISMATCH_REPAIR_1"/>
    <property type="match status" value="1"/>
</dbReference>
<dbReference type="GO" id="GO:0030983">
    <property type="term" value="F:mismatched DNA binding"/>
    <property type="evidence" value="ECO:0007669"/>
    <property type="project" value="InterPro"/>
</dbReference>
<evidence type="ECO:0000256" key="1">
    <source>
        <dbReference type="ARBA" id="ARBA00006082"/>
    </source>
</evidence>
<feature type="compositionally biased region" description="Basic and acidic residues" evidence="4">
    <location>
        <begin position="337"/>
        <end position="356"/>
    </location>
</feature>
<keyword evidence="3" id="KW-0234">DNA repair</keyword>
<dbReference type="InterPro" id="IPR042120">
    <property type="entry name" value="MutL_C_dimsub"/>
</dbReference>
<dbReference type="SMART" id="SM01340">
    <property type="entry name" value="DNA_mis_repair"/>
    <property type="match status" value="1"/>
</dbReference>
<dbReference type="SUPFAM" id="SSF54211">
    <property type="entry name" value="Ribosomal protein S5 domain 2-like"/>
    <property type="match status" value="1"/>
</dbReference>
<dbReference type="AlphaFoldDB" id="A0A485M3D8"/>
<dbReference type="CDD" id="cd16926">
    <property type="entry name" value="HATPase_MutL-MLH-PMS-like"/>
    <property type="match status" value="1"/>
</dbReference>
<dbReference type="Gene3D" id="3.30.1540.20">
    <property type="entry name" value="MutL, C-terminal domain, dimerisation subdomain"/>
    <property type="match status" value="1"/>
</dbReference>
<dbReference type="Pfam" id="PF13589">
    <property type="entry name" value="HATPase_c_3"/>
    <property type="match status" value="1"/>
</dbReference>
<dbReference type="InterPro" id="IPR042121">
    <property type="entry name" value="MutL_C_regsub"/>
</dbReference>
<dbReference type="NCBIfam" id="TIGR00585">
    <property type="entry name" value="mutl"/>
    <property type="match status" value="1"/>
</dbReference>
<evidence type="ECO:0000313" key="7">
    <source>
        <dbReference type="EMBL" id="VFU17048.1"/>
    </source>
</evidence>
<dbReference type="InterPro" id="IPR020568">
    <property type="entry name" value="Ribosomal_Su5_D2-typ_SF"/>
</dbReference>
<dbReference type="Pfam" id="PF08676">
    <property type="entry name" value="MutL_C"/>
    <property type="match status" value="1"/>
</dbReference>
<dbReference type="InterPro" id="IPR014721">
    <property type="entry name" value="Ribsml_uS5_D2-typ_fold_subgr"/>
</dbReference>
<dbReference type="GO" id="GO:0006298">
    <property type="term" value="P:mismatch repair"/>
    <property type="evidence" value="ECO:0007669"/>
    <property type="project" value="InterPro"/>
</dbReference>
<proteinExistence type="inferred from homology"/>
<accession>A0A485M3D8</accession>
<dbReference type="InterPro" id="IPR014790">
    <property type="entry name" value="MutL_C"/>
</dbReference>
<dbReference type="Gene3D" id="3.30.230.10">
    <property type="match status" value="1"/>
</dbReference>
<dbReference type="HAMAP" id="MF_00149">
    <property type="entry name" value="DNA_mis_repair"/>
    <property type="match status" value="1"/>
</dbReference>
<dbReference type="SMART" id="SM00853">
    <property type="entry name" value="MutL_C"/>
    <property type="match status" value="1"/>
</dbReference>
<dbReference type="Gene3D" id="3.30.1370.100">
    <property type="entry name" value="MutL, C-terminal domain, regulatory subdomain"/>
    <property type="match status" value="1"/>
</dbReference>
<gene>
    <name evidence="7" type="primary">mutL</name>
    <name evidence="7" type="ORF">SCFA_600006</name>
</gene>
<dbReference type="InterPro" id="IPR036890">
    <property type="entry name" value="HATPase_C_sf"/>
</dbReference>
<dbReference type="SUPFAM" id="SSF118116">
    <property type="entry name" value="DNA mismatch repair protein MutL"/>
    <property type="match status" value="1"/>
</dbReference>
<evidence type="ECO:0000256" key="4">
    <source>
        <dbReference type="SAM" id="MobiDB-lite"/>
    </source>
</evidence>
<evidence type="ECO:0000259" key="6">
    <source>
        <dbReference type="SMART" id="SM01340"/>
    </source>
</evidence>
<evidence type="ECO:0000256" key="3">
    <source>
        <dbReference type="ARBA" id="ARBA00023204"/>
    </source>
</evidence>
<organism evidence="7">
    <name type="scientific">anaerobic digester metagenome</name>
    <dbReference type="NCBI Taxonomy" id="1263854"/>
    <lineage>
        <taxon>unclassified sequences</taxon>
        <taxon>metagenomes</taxon>
        <taxon>ecological metagenomes</taxon>
    </lineage>
</organism>
<dbReference type="InterPro" id="IPR037198">
    <property type="entry name" value="MutL_C_sf"/>
</dbReference>
<dbReference type="InterPro" id="IPR002099">
    <property type="entry name" value="MutL/Mlh/PMS"/>
</dbReference>
<dbReference type="SUPFAM" id="SSF55874">
    <property type="entry name" value="ATPase domain of HSP90 chaperone/DNA topoisomerase II/histidine kinase"/>
    <property type="match status" value="1"/>
</dbReference>
<dbReference type="PANTHER" id="PTHR10073">
    <property type="entry name" value="DNA MISMATCH REPAIR PROTEIN MLH, PMS, MUTL"/>
    <property type="match status" value="1"/>
</dbReference>
<dbReference type="GO" id="GO:0032300">
    <property type="term" value="C:mismatch repair complex"/>
    <property type="evidence" value="ECO:0007669"/>
    <property type="project" value="InterPro"/>
</dbReference>
<dbReference type="GO" id="GO:0140664">
    <property type="term" value="F:ATP-dependent DNA damage sensor activity"/>
    <property type="evidence" value="ECO:0007669"/>
    <property type="project" value="InterPro"/>
</dbReference>
<dbReference type="GO" id="GO:0005524">
    <property type="term" value="F:ATP binding"/>
    <property type="evidence" value="ECO:0007669"/>
    <property type="project" value="InterPro"/>
</dbReference>
<dbReference type="Gene3D" id="3.30.565.10">
    <property type="entry name" value="Histidine kinase-like ATPase, C-terminal domain"/>
    <property type="match status" value="1"/>
</dbReference>
<feature type="region of interest" description="Disordered" evidence="4">
    <location>
        <begin position="332"/>
        <end position="410"/>
    </location>
</feature>